<dbReference type="RefSeq" id="WP_353530603.1">
    <property type="nucleotide sequence ID" value="NZ_JBBMEX010000005.1"/>
</dbReference>
<proteinExistence type="predicted"/>
<reference evidence="1 2" key="1">
    <citation type="submission" date="2024-03" db="EMBL/GenBank/DDBJ databases">
        <title>Human intestinal bacterial collection.</title>
        <authorList>
            <person name="Pauvert C."/>
            <person name="Hitch T.C.A."/>
            <person name="Clavel T."/>
        </authorList>
    </citation>
    <scope>NUCLEOTIDE SEQUENCE [LARGE SCALE GENOMIC DNA]</scope>
    <source>
        <strain evidence="1 2">CLA-AA-H185</strain>
    </source>
</reference>
<evidence type="ECO:0000313" key="2">
    <source>
        <dbReference type="Proteomes" id="UP001454489"/>
    </source>
</evidence>
<name>A0ABV1HCJ9_9FIRM</name>
<protein>
    <submittedName>
        <fullName evidence="1">Uncharacterized protein</fullName>
    </submittedName>
</protein>
<accession>A0ABV1HCJ9</accession>
<dbReference type="Proteomes" id="UP001454489">
    <property type="component" value="Unassembled WGS sequence"/>
</dbReference>
<sequence length="43" mass="5212">MKCIFDFELTAEEMHQIEELDTGKSLFFSHHNPEMVEWFMSFV</sequence>
<organism evidence="1 2">
    <name type="scientific">Maccoyibacter intestinihominis</name>
    <dbReference type="NCBI Taxonomy" id="3133499"/>
    <lineage>
        <taxon>Bacteria</taxon>
        <taxon>Bacillati</taxon>
        <taxon>Bacillota</taxon>
        <taxon>Clostridia</taxon>
        <taxon>Lachnospirales</taxon>
        <taxon>Lachnospiraceae</taxon>
        <taxon>Maccoyibacter</taxon>
    </lineage>
</organism>
<dbReference type="EMBL" id="JBBMEX010000005">
    <property type="protein sequence ID" value="MEQ2557424.1"/>
    <property type="molecule type" value="Genomic_DNA"/>
</dbReference>
<comment type="caution">
    <text evidence="1">The sequence shown here is derived from an EMBL/GenBank/DDBJ whole genome shotgun (WGS) entry which is preliminary data.</text>
</comment>
<keyword evidence="2" id="KW-1185">Reference proteome</keyword>
<gene>
    <name evidence="1" type="ORF">WMO43_06030</name>
</gene>
<evidence type="ECO:0000313" key="1">
    <source>
        <dbReference type="EMBL" id="MEQ2557424.1"/>
    </source>
</evidence>